<dbReference type="OrthoDB" id="241790at2"/>
<dbReference type="RefSeq" id="WP_045264540.1">
    <property type="nucleotide sequence ID" value="NZ_JYIV01000028.1"/>
</dbReference>
<dbReference type="Pfam" id="PF12852">
    <property type="entry name" value="Cupin_6"/>
    <property type="match status" value="1"/>
</dbReference>
<dbReference type="EMBL" id="JYIV01000028">
    <property type="protein sequence ID" value="KJL20480.1"/>
    <property type="molecule type" value="Genomic_DNA"/>
</dbReference>
<name>A0A0F0KJZ1_9MICO</name>
<dbReference type="GO" id="GO:0043565">
    <property type="term" value="F:sequence-specific DNA binding"/>
    <property type="evidence" value="ECO:0007669"/>
    <property type="project" value="InterPro"/>
</dbReference>
<reference evidence="5 6" key="1">
    <citation type="submission" date="2015-02" db="EMBL/GenBank/DDBJ databases">
        <title>Draft genome sequences of ten Microbacterium spp. with emphasis on heavy metal contaminated environments.</title>
        <authorList>
            <person name="Corretto E."/>
        </authorList>
    </citation>
    <scope>NUCLEOTIDE SEQUENCE [LARGE SCALE GENOMIC DNA]</scope>
    <source>
        <strain evidence="5 6">BEL163</strain>
    </source>
</reference>
<dbReference type="PATRIC" id="fig|82380.10.peg.2709"/>
<dbReference type="InterPro" id="IPR032783">
    <property type="entry name" value="AraC_lig"/>
</dbReference>
<evidence type="ECO:0000256" key="3">
    <source>
        <dbReference type="ARBA" id="ARBA00023163"/>
    </source>
</evidence>
<gene>
    <name evidence="5" type="primary">virF</name>
    <name evidence="5" type="ORF">RN51_02698</name>
</gene>
<dbReference type="PROSITE" id="PS01124">
    <property type="entry name" value="HTH_ARAC_FAMILY_2"/>
    <property type="match status" value="1"/>
</dbReference>
<dbReference type="PANTHER" id="PTHR46796">
    <property type="entry name" value="HTH-TYPE TRANSCRIPTIONAL ACTIVATOR RHAS-RELATED"/>
    <property type="match status" value="1"/>
</dbReference>
<dbReference type="SMART" id="SM00342">
    <property type="entry name" value="HTH_ARAC"/>
    <property type="match status" value="1"/>
</dbReference>
<comment type="caution">
    <text evidence="5">The sequence shown here is derived from an EMBL/GenBank/DDBJ whole genome shotgun (WGS) entry which is preliminary data.</text>
</comment>
<dbReference type="Gene3D" id="1.10.10.60">
    <property type="entry name" value="Homeodomain-like"/>
    <property type="match status" value="2"/>
</dbReference>
<dbReference type="PANTHER" id="PTHR46796:SF7">
    <property type="entry name" value="ARAC FAMILY TRANSCRIPTIONAL REGULATOR"/>
    <property type="match status" value="1"/>
</dbReference>
<dbReference type="InterPro" id="IPR018062">
    <property type="entry name" value="HTH_AraC-typ_CS"/>
</dbReference>
<organism evidence="5 6">
    <name type="scientific">Microbacterium oxydans</name>
    <dbReference type="NCBI Taxonomy" id="82380"/>
    <lineage>
        <taxon>Bacteria</taxon>
        <taxon>Bacillati</taxon>
        <taxon>Actinomycetota</taxon>
        <taxon>Actinomycetes</taxon>
        <taxon>Micrococcales</taxon>
        <taxon>Microbacteriaceae</taxon>
        <taxon>Microbacterium</taxon>
    </lineage>
</organism>
<evidence type="ECO:0000313" key="6">
    <source>
        <dbReference type="Proteomes" id="UP000033725"/>
    </source>
</evidence>
<keyword evidence="2" id="KW-0238">DNA-binding</keyword>
<keyword evidence="3" id="KW-0804">Transcription</keyword>
<evidence type="ECO:0000259" key="4">
    <source>
        <dbReference type="PROSITE" id="PS01124"/>
    </source>
</evidence>
<dbReference type="InterPro" id="IPR050204">
    <property type="entry name" value="AraC_XylS_family_regulators"/>
</dbReference>
<dbReference type="AlphaFoldDB" id="A0A0F0KJZ1"/>
<dbReference type="SUPFAM" id="SSF46689">
    <property type="entry name" value="Homeodomain-like"/>
    <property type="match status" value="2"/>
</dbReference>
<dbReference type="InterPro" id="IPR018060">
    <property type="entry name" value="HTH_AraC"/>
</dbReference>
<dbReference type="Pfam" id="PF12833">
    <property type="entry name" value="HTH_18"/>
    <property type="match status" value="1"/>
</dbReference>
<proteinExistence type="predicted"/>
<accession>A0A0F0KJZ1</accession>
<dbReference type="InterPro" id="IPR009057">
    <property type="entry name" value="Homeodomain-like_sf"/>
</dbReference>
<dbReference type="PROSITE" id="PS00041">
    <property type="entry name" value="HTH_ARAC_FAMILY_1"/>
    <property type="match status" value="2"/>
</dbReference>
<dbReference type="Proteomes" id="UP000033725">
    <property type="component" value="Unassembled WGS sequence"/>
</dbReference>
<dbReference type="GO" id="GO:0003700">
    <property type="term" value="F:DNA-binding transcription factor activity"/>
    <property type="evidence" value="ECO:0007669"/>
    <property type="project" value="InterPro"/>
</dbReference>
<protein>
    <submittedName>
        <fullName evidence="5">Virulence regulon transcriptional activator VirF</fullName>
    </submittedName>
</protein>
<feature type="domain" description="HTH araC/xylS-type" evidence="4">
    <location>
        <begin position="181"/>
        <end position="281"/>
    </location>
</feature>
<evidence type="ECO:0000256" key="1">
    <source>
        <dbReference type="ARBA" id="ARBA00023015"/>
    </source>
</evidence>
<evidence type="ECO:0000256" key="2">
    <source>
        <dbReference type="ARBA" id="ARBA00023125"/>
    </source>
</evidence>
<sequence length="283" mass="31252">MSDIDRLSPLLERFRVRTRLFHNGPLCGTTVFPASGGHGFLHVLRRGEMDVTHRRADGGSEREVISRPSLLFFPRPVDHSFLNAPTEESDFACATLDFDGGATHPLVRTLPASIVLPLDEVETLGPALDLMFSEVDNVRCGRPLVADRMFEVVLIQLLRWMLDHSERLDLPPGLIPGLADERLAPALVAMHEEPGEAWNLESLARTANMSRSAFAARFKEVLGRSPGDYLTEWRLTIAQEQLRGGMSVTAVAAQLGYASSSAFSRVFAQRIGHSPRTWLTLAA</sequence>
<keyword evidence="1" id="KW-0805">Transcription regulation</keyword>
<evidence type="ECO:0000313" key="5">
    <source>
        <dbReference type="EMBL" id="KJL20480.1"/>
    </source>
</evidence>